<protein>
    <submittedName>
        <fullName evidence="6">Peptidase M16 domain protein</fullName>
    </submittedName>
</protein>
<dbReference type="GO" id="GO:0046872">
    <property type="term" value="F:metal ion binding"/>
    <property type="evidence" value="ECO:0007669"/>
    <property type="project" value="InterPro"/>
</dbReference>
<proteinExistence type="inferred from homology"/>
<organism evidence="6 7">
    <name type="scientific">Chlorobium phaeobacteroides (strain DSM 266 / SMG 266 / 2430)</name>
    <dbReference type="NCBI Taxonomy" id="290317"/>
    <lineage>
        <taxon>Bacteria</taxon>
        <taxon>Pseudomonadati</taxon>
        <taxon>Chlorobiota</taxon>
        <taxon>Chlorobiia</taxon>
        <taxon>Chlorobiales</taxon>
        <taxon>Chlorobiaceae</taxon>
        <taxon>Chlorobium/Pelodictyon group</taxon>
        <taxon>Chlorobium</taxon>
    </lineage>
</organism>
<dbReference type="InterPro" id="IPR011765">
    <property type="entry name" value="Pept_M16_N"/>
</dbReference>
<evidence type="ECO:0000256" key="3">
    <source>
        <dbReference type="RuleBase" id="RU004447"/>
    </source>
</evidence>
<dbReference type="STRING" id="290317.Cpha266_2291"/>
<comment type="similarity">
    <text evidence="2 3">Belongs to the peptidase M16 family.</text>
</comment>
<dbReference type="Pfam" id="PF00675">
    <property type="entry name" value="Peptidase_M16"/>
    <property type="match status" value="1"/>
</dbReference>
<evidence type="ECO:0000259" key="4">
    <source>
        <dbReference type="Pfam" id="PF00675"/>
    </source>
</evidence>
<comment type="cofactor">
    <cofactor evidence="1">
        <name>Zn(2+)</name>
        <dbReference type="ChEBI" id="CHEBI:29105"/>
    </cofactor>
</comment>
<dbReference type="Proteomes" id="UP000008701">
    <property type="component" value="Chromosome"/>
</dbReference>
<evidence type="ECO:0000313" key="6">
    <source>
        <dbReference type="EMBL" id="ABL66283.1"/>
    </source>
</evidence>
<dbReference type="PROSITE" id="PS00143">
    <property type="entry name" value="INSULINASE"/>
    <property type="match status" value="1"/>
</dbReference>
<sequence>MKNNQSHAKIFTVMPRESSSQKHPVTAAVIGDTTLPNGLRILTDYVPWVQSVTLGIHVNAGSRDDPKKQSGLAHFIEHAVFKGTKTRNYLDIAGSIEKNGGYLDAYTTKEQTCIYLRCLNRFVEPSLDLLADLVCNPIFPAEEIEKEKEVVLEEISSINDTPEELVFEEFDQLLFNKHPLGRPILGTNKSVSSLSEHDLEEFMLQHYCPENMILTATGNVDHEELVVLAERFFTPLNARNTRKSTRKLFQTERYQPFSLTMKKKIFQAQIIVGTLLPRKDPLFYPLMVLNTLLGGGMSSLLNLELREKSGIAYSSYSSVSFFDDITVLNIYTGADSNKVKRALEIITRILESPQLHSPAEEDLLAAKSRLLGSFIMGTEKMTRRMSHVATDITYFGRYVPLEEKIASIEAVTAEHINEAAQFMLAEVPISTLVYKPGRQS</sequence>
<dbReference type="GO" id="GO:0004222">
    <property type="term" value="F:metalloendopeptidase activity"/>
    <property type="evidence" value="ECO:0007669"/>
    <property type="project" value="InterPro"/>
</dbReference>
<reference evidence="6 7" key="1">
    <citation type="submission" date="2006-12" db="EMBL/GenBank/DDBJ databases">
        <title>Complete sequence of Chlorobium phaeobacteroides DSM 266.</title>
        <authorList>
            <consortium name="US DOE Joint Genome Institute"/>
            <person name="Copeland A."/>
            <person name="Lucas S."/>
            <person name="Lapidus A."/>
            <person name="Barry K."/>
            <person name="Detter J.C."/>
            <person name="Glavina del Rio T."/>
            <person name="Hammon N."/>
            <person name="Israni S."/>
            <person name="Pitluck S."/>
            <person name="Goltsman E."/>
            <person name="Schmutz J."/>
            <person name="Larimer F."/>
            <person name="Land M."/>
            <person name="Hauser L."/>
            <person name="Mikhailova N."/>
            <person name="Li T."/>
            <person name="Overmann J."/>
            <person name="Bryant D.A."/>
            <person name="Richardson P."/>
        </authorList>
    </citation>
    <scope>NUCLEOTIDE SEQUENCE [LARGE SCALE GENOMIC DNA]</scope>
    <source>
        <strain evidence="6 7">DSM 266</strain>
    </source>
</reference>
<name>A1BIQ6_CHLPD</name>
<dbReference type="AlphaFoldDB" id="A1BIQ6"/>
<evidence type="ECO:0000259" key="5">
    <source>
        <dbReference type="Pfam" id="PF05193"/>
    </source>
</evidence>
<dbReference type="InterPro" id="IPR050361">
    <property type="entry name" value="MPP/UQCRC_Complex"/>
</dbReference>
<dbReference type="HOGENOM" id="CLU_009902_3_0_10"/>
<dbReference type="SUPFAM" id="SSF63411">
    <property type="entry name" value="LuxS/MPP-like metallohydrolase"/>
    <property type="match status" value="2"/>
</dbReference>
<evidence type="ECO:0000313" key="7">
    <source>
        <dbReference type="Proteomes" id="UP000008701"/>
    </source>
</evidence>
<dbReference type="FunFam" id="3.30.830.10:FF:000008">
    <property type="entry name" value="Mitochondrial-processing peptidase subunit beta"/>
    <property type="match status" value="1"/>
</dbReference>
<accession>A1BIQ6</accession>
<dbReference type="PANTHER" id="PTHR11851:SF49">
    <property type="entry name" value="MITOCHONDRIAL-PROCESSING PEPTIDASE SUBUNIT ALPHA"/>
    <property type="match status" value="1"/>
</dbReference>
<dbReference type="eggNOG" id="COG0612">
    <property type="taxonomic scope" value="Bacteria"/>
</dbReference>
<dbReference type="PANTHER" id="PTHR11851">
    <property type="entry name" value="METALLOPROTEASE"/>
    <property type="match status" value="1"/>
</dbReference>
<dbReference type="InterPro" id="IPR007863">
    <property type="entry name" value="Peptidase_M16_C"/>
</dbReference>
<evidence type="ECO:0000256" key="2">
    <source>
        <dbReference type="ARBA" id="ARBA00007261"/>
    </source>
</evidence>
<dbReference type="EMBL" id="CP000492">
    <property type="protein sequence ID" value="ABL66283.1"/>
    <property type="molecule type" value="Genomic_DNA"/>
</dbReference>
<dbReference type="Pfam" id="PF05193">
    <property type="entry name" value="Peptidase_M16_C"/>
    <property type="match status" value="1"/>
</dbReference>
<dbReference type="Gene3D" id="3.30.830.10">
    <property type="entry name" value="Metalloenzyme, LuxS/M16 peptidase-like"/>
    <property type="match status" value="2"/>
</dbReference>
<feature type="domain" description="Peptidase M16 N-terminal" evidence="4">
    <location>
        <begin position="41"/>
        <end position="187"/>
    </location>
</feature>
<dbReference type="KEGG" id="cph:Cpha266_2291"/>
<dbReference type="InterPro" id="IPR011249">
    <property type="entry name" value="Metalloenz_LuxS/M16"/>
</dbReference>
<dbReference type="GO" id="GO:0006508">
    <property type="term" value="P:proteolysis"/>
    <property type="evidence" value="ECO:0007669"/>
    <property type="project" value="InterPro"/>
</dbReference>
<evidence type="ECO:0000256" key="1">
    <source>
        <dbReference type="ARBA" id="ARBA00001947"/>
    </source>
</evidence>
<keyword evidence="7" id="KW-1185">Reference proteome</keyword>
<dbReference type="InterPro" id="IPR001431">
    <property type="entry name" value="Pept_M16_Zn_BS"/>
</dbReference>
<feature type="domain" description="Peptidase M16 C-terminal" evidence="5">
    <location>
        <begin position="194"/>
        <end position="370"/>
    </location>
</feature>
<gene>
    <name evidence="6" type="ordered locus">Cpha266_2291</name>
</gene>